<protein>
    <submittedName>
        <fullName evidence="8">FtsX-like permease family protein</fullName>
    </submittedName>
</protein>
<organism evidence="8 9">
    <name type="scientific">Actinomadura physcomitrii</name>
    <dbReference type="NCBI Taxonomy" id="2650748"/>
    <lineage>
        <taxon>Bacteria</taxon>
        <taxon>Bacillati</taxon>
        <taxon>Actinomycetota</taxon>
        <taxon>Actinomycetes</taxon>
        <taxon>Streptosporangiales</taxon>
        <taxon>Thermomonosporaceae</taxon>
        <taxon>Actinomadura</taxon>
    </lineage>
</organism>
<name>A0A6I4MLV4_9ACTN</name>
<proteinExistence type="predicted"/>
<dbReference type="Proteomes" id="UP000462055">
    <property type="component" value="Unassembled WGS sequence"/>
</dbReference>
<keyword evidence="9" id="KW-1185">Reference proteome</keyword>
<comment type="caution">
    <text evidence="8">The sequence shown here is derived from an EMBL/GenBank/DDBJ whole genome shotgun (WGS) entry which is preliminary data.</text>
</comment>
<dbReference type="AlphaFoldDB" id="A0A6I4MLV4"/>
<evidence type="ECO:0000256" key="5">
    <source>
        <dbReference type="ARBA" id="ARBA00023136"/>
    </source>
</evidence>
<feature type="transmembrane region" description="Helical" evidence="6">
    <location>
        <begin position="846"/>
        <end position="866"/>
    </location>
</feature>
<keyword evidence="2" id="KW-1003">Cell membrane</keyword>
<evidence type="ECO:0000256" key="1">
    <source>
        <dbReference type="ARBA" id="ARBA00004651"/>
    </source>
</evidence>
<reference evidence="8" key="1">
    <citation type="submission" date="2019-12" db="EMBL/GenBank/DDBJ databases">
        <title>Actinomadura physcomitrii sp. nov., a novel actinomycete isolated from moss [Physcomitrium sphaericum (Ludw) Fuernr].</title>
        <authorList>
            <person name="Zhuang X."/>
        </authorList>
    </citation>
    <scope>NUCLEOTIDE SEQUENCE [LARGE SCALE GENOMIC DNA]</scope>
    <source>
        <strain evidence="8">LD22</strain>
    </source>
</reference>
<feature type="transmembrane region" description="Helical" evidence="6">
    <location>
        <begin position="797"/>
        <end position="820"/>
    </location>
</feature>
<evidence type="ECO:0000256" key="6">
    <source>
        <dbReference type="SAM" id="Phobius"/>
    </source>
</evidence>
<accession>A0A6I4MLV4</accession>
<dbReference type="RefSeq" id="WP_151600082.1">
    <property type="nucleotide sequence ID" value="NZ_WBMS02000065.1"/>
</dbReference>
<keyword evidence="4 6" id="KW-1133">Transmembrane helix</keyword>
<evidence type="ECO:0000256" key="2">
    <source>
        <dbReference type="ARBA" id="ARBA00022475"/>
    </source>
</evidence>
<evidence type="ECO:0000256" key="4">
    <source>
        <dbReference type="ARBA" id="ARBA00022989"/>
    </source>
</evidence>
<dbReference type="EMBL" id="WBMS02000065">
    <property type="protein sequence ID" value="MWA07178.1"/>
    <property type="molecule type" value="Genomic_DNA"/>
</dbReference>
<feature type="transmembrane region" description="Helical" evidence="6">
    <location>
        <begin position="474"/>
        <end position="497"/>
    </location>
</feature>
<keyword evidence="5 6" id="KW-0472">Membrane</keyword>
<feature type="transmembrane region" description="Helical" evidence="6">
    <location>
        <begin position="397"/>
        <end position="417"/>
    </location>
</feature>
<feature type="transmembrane region" description="Helical" evidence="6">
    <location>
        <begin position="526"/>
        <end position="547"/>
    </location>
</feature>
<feature type="transmembrane region" description="Helical" evidence="6">
    <location>
        <begin position="318"/>
        <end position="341"/>
    </location>
</feature>
<gene>
    <name evidence="8" type="ORF">F8568_043950</name>
</gene>
<dbReference type="GO" id="GO:0005886">
    <property type="term" value="C:plasma membrane"/>
    <property type="evidence" value="ECO:0007669"/>
    <property type="project" value="UniProtKB-SubCell"/>
</dbReference>
<feature type="transmembrane region" description="Helical" evidence="6">
    <location>
        <begin position="362"/>
        <end position="385"/>
    </location>
</feature>
<feature type="domain" description="ABC3 transporter permease C-terminal" evidence="7">
    <location>
        <begin position="762"/>
        <end position="865"/>
    </location>
</feature>
<dbReference type="InterPro" id="IPR003838">
    <property type="entry name" value="ABC3_permease_C"/>
</dbReference>
<comment type="subcellular location">
    <subcellularLocation>
        <location evidence="1">Cell membrane</location>
        <topology evidence="1">Multi-pass membrane protein</topology>
    </subcellularLocation>
</comment>
<evidence type="ECO:0000259" key="7">
    <source>
        <dbReference type="Pfam" id="PF02687"/>
    </source>
</evidence>
<dbReference type="Pfam" id="PF02687">
    <property type="entry name" value="FtsX"/>
    <property type="match status" value="1"/>
</dbReference>
<sequence>MMRRALHTGPWLRLARTQWAPLAALAVLTLVTALLAVAVPAATTAGYDRDAATTVGTDADLQVVGKAKGTGASSAIPNVGALTANAFTWQQLLPGSLRTVTGPPEASVALDTPQGISGEFTEPRELDLGWDPDTGRRILITAGHPPVNEVPLNPGRTTPEIQVMVAERYAQAMGYKVGARLTLVDKEIPEPLHVRITGLYAPQNPRDAYWAPRVSLLQVTQRILGRDGTKVAHGTALTDAGGYTMIAADARRGFTFTWRFPVRTGAVDTGRARTIAAELDSYRAAVQGRTGLFACTVETPLEGRLDAFLGRLRTARSVLGMAQAGLLAVAAGVLLLAAGLLGERLRPVLGTMRARGASLRQLTRYAGGLTALGVLPAAAAGYAAGLLLDAGPPQRSSLYAVAALVAVVLALSGAMVLRERGGGLGSAGGAGRDDFTAARPSPRRLVLDLLLIVVAVAGVVVLRQRGGASGDDPLVAAVPVLLGAALGTLVLRAYPYLLRAGAPLLRRGRGAVWFVGLARASRQRMIGALPLVILLLAAAVAGFSATVDTALRHGQVRASYSTVGGDVRIGSTGLDPSAAAKARAVRGVTAVVPARVVQQVTGPGEPAPITVVGIDLDAYRAAFPGVPGIPDAPNGQLVSPGAAGILDAGSKPVTLSSHYIDPFQFKPAATIDRFPSMDTGSAFAVVPYTTFGSGNYPTELFVRGDHVDVAALRKVLDAAAPKGAPRDVQVRADVLHGMTGVPMVDLVHRTFRNAALIGGGYGLLAVLLVLVVGARARGRTVAHLRVLGLKRGQSRALALVEIAPVLLCAVAAGWVLGLLLPEITGPVVDLRPYTSGFTATGHTPGAAALLGLLAALLLAAAAALAVDRAFDRPKPGDVLRTGD</sequence>
<feature type="transmembrane region" description="Helical" evidence="6">
    <location>
        <begin position="445"/>
        <end position="462"/>
    </location>
</feature>
<evidence type="ECO:0000256" key="3">
    <source>
        <dbReference type="ARBA" id="ARBA00022692"/>
    </source>
</evidence>
<feature type="transmembrane region" description="Helical" evidence="6">
    <location>
        <begin position="754"/>
        <end position="776"/>
    </location>
</feature>
<evidence type="ECO:0000313" key="9">
    <source>
        <dbReference type="Proteomes" id="UP000462055"/>
    </source>
</evidence>
<keyword evidence="3 6" id="KW-0812">Transmembrane</keyword>
<evidence type="ECO:0000313" key="8">
    <source>
        <dbReference type="EMBL" id="MWA07178.1"/>
    </source>
</evidence>